<dbReference type="Proteomes" id="UP000018208">
    <property type="component" value="Unassembled WGS sequence"/>
</dbReference>
<organism evidence="2">
    <name type="scientific">Spironucleus salmonicida</name>
    <dbReference type="NCBI Taxonomy" id="348837"/>
    <lineage>
        <taxon>Eukaryota</taxon>
        <taxon>Metamonada</taxon>
        <taxon>Diplomonadida</taxon>
        <taxon>Hexamitidae</taxon>
        <taxon>Hexamitinae</taxon>
        <taxon>Spironucleus</taxon>
    </lineage>
</organism>
<reference evidence="3" key="2">
    <citation type="submission" date="2020-12" db="EMBL/GenBank/DDBJ databases">
        <title>New Spironucleus salmonicida genome in near-complete chromosomes.</title>
        <authorList>
            <person name="Xu F."/>
            <person name="Kurt Z."/>
            <person name="Jimenez-Gonzalez A."/>
            <person name="Astvaldsson A."/>
            <person name="Andersson J.O."/>
            <person name="Svard S.G."/>
        </authorList>
    </citation>
    <scope>NUCLEOTIDE SEQUENCE</scope>
    <source>
        <strain evidence="3">ATCC 50377</strain>
    </source>
</reference>
<proteinExistence type="predicted"/>
<feature type="compositionally biased region" description="Polar residues" evidence="1">
    <location>
        <begin position="1"/>
        <end position="17"/>
    </location>
</feature>
<reference evidence="2 3" key="1">
    <citation type="journal article" date="2014" name="PLoS Genet.">
        <title>The Genome of Spironucleus salmonicida Highlights a Fish Pathogen Adapted to Fluctuating Environments.</title>
        <authorList>
            <person name="Xu F."/>
            <person name="Jerlstrom-Hultqvist J."/>
            <person name="Einarsson E."/>
            <person name="Astvaldsson A."/>
            <person name="Svard S.G."/>
            <person name="Andersson J.O."/>
        </authorList>
    </citation>
    <scope>NUCLEOTIDE SEQUENCE</scope>
    <source>
        <strain evidence="3">ATCC 50377</strain>
    </source>
</reference>
<feature type="region of interest" description="Disordered" evidence="1">
    <location>
        <begin position="1"/>
        <end position="67"/>
    </location>
</feature>
<gene>
    <name evidence="2" type="ORF">SS50377_15127</name>
    <name evidence="3" type="ORF">SS50377_25559</name>
</gene>
<protein>
    <submittedName>
        <fullName evidence="2">Uncharacterized protein</fullName>
    </submittedName>
</protein>
<evidence type="ECO:0000256" key="1">
    <source>
        <dbReference type="SAM" id="MobiDB-lite"/>
    </source>
</evidence>
<evidence type="ECO:0000313" key="2">
    <source>
        <dbReference type="EMBL" id="EST45107.1"/>
    </source>
</evidence>
<dbReference type="AlphaFoldDB" id="V6LKK6"/>
<evidence type="ECO:0000313" key="3">
    <source>
        <dbReference type="EMBL" id="KAH0573439.1"/>
    </source>
</evidence>
<feature type="compositionally biased region" description="Basic and acidic residues" evidence="1">
    <location>
        <begin position="18"/>
        <end position="41"/>
    </location>
</feature>
<dbReference type="VEuPathDB" id="GiardiaDB:SS50377_25559"/>
<name>V6LKK6_9EUKA</name>
<accession>V6LKK6</accession>
<evidence type="ECO:0000313" key="4">
    <source>
        <dbReference type="Proteomes" id="UP000018208"/>
    </source>
</evidence>
<sequence>MQNNYRSQNSDKGQTRQYSDRQQHSVNDRPFNDKCGQDYRTTKNKRKHGGVGFKIDTSSVRKSYFDD</sequence>
<dbReference type="EMBL" id="KI546101">
    <property type="protein sequence ID" value="EST45107.1"/>
    <property type="molecule type" value="Genomic_DNA"/>
</dbReference>
<keyword evidence="4" id="KW-1185">Reference proteome</keyword>
<dbReference type="EMBL" id="AUWU02000005">
    <property type="protein sequence ID" value="KAH0573439.1"/>
    <property type="molecule type" value="Genomic_DNA"/>
</dbReference>